<feature type="transmembrane region" description="Helical" evidence="1">
    <location>
        <begin position="219"/>
        <end position="238"/>
    </location>
</feature>
<protein>
    <submittedName>
        <fullName evidence="2">Uncharacterized protein</fullName>
    </submittedName>
</protein>
<gene>
    <name evidence="2" type="ORF">THRCLA_06714</name>
</gene>
<feature type="transmembrane region" description="Helical" evidence="1">
    <location>
        <begin position="244"/>
        <end position="262"/>
    </location>
</feature>
<organism evidence="2 3">
    <name type="scientific">Thraustotheca clavata</name>
    <dbReference type="NCBI Taxonomy" id="74557"/>
    <lineage>
        <taxon>Eukaryota</taxon>
        <taxon>Sar</taxon>
        <taxon>Stramenopiles</taxon>
        <taxon>Oomycota</taxon>
        <taxon>Saprolegniomycetes</taxon>
        <taxon>Saprolegniales</taxon>
        <taxon>Achlyaceae</taxon>
        <taxon>Thraustotheca</taxon>
    </lineage>
</organism>
<reference evidence="2 3" key="1">
    <citation type="journal article" date="2014" name="Genome Biol. Evol.">
        <title>The secreted proteins of Achlya hypogyna and Thraustotheca clavata identify the ancestral oomycete secretome and reveal gene acquisitions by horizontal gene transfer.</title>
        <authorList>
            <person name="Misner I."/>
            <person name="Blouin N."/>
            <person name="Leonard G."/>
            <person name="Richards T.A."/>
            <person name="Lane C.E."/>
        </authorList>
    </citation>
    <scope>NUCLEOTIDE SEQUENCE [LARGE SCALE GENOMIC DNA]</scope>
    <source>
        <strain evidence="2 3">ATCC 34112</strain>
    </source>
</reference>
<name>A0A1V9ZKA0_9STRA</name>
<evidence type="ECO:0000256" key="1">
    <source>
        <dbReference type="SAM" id="Phobius"/>
    </source>
</evidence>
<feature type="transmembrane region" description="Helical" evidence="1">
    <location>
        <begin position="35"/>
        <end position="58"/>
    </location>
</feature>
<keyword evidence="1" id="KW-1133">Transmembrane helix</keyword>
<feature type="transmembrane region" description="Helical" evidence="1">
    <location>
        <begin position="79"/>
        <end position="102"/>
    </location>
</feature>
<dbReference type="OrthoDB" id="70232at2759"/>
<keyword evidence="3" id="KW-1185">Reference proteome</keyword>
<feature type="transmembrane region" description="Helical" evidence="1">
    <location>
        <begin position="181"/>
        <end position="199"/>
    </location>
</feature>
<keyword evidence="1" id="KW-0812">Transmembrane</keyword>
<dbReference type="EMBL" id="JNBS01001855">
    <property type="protein sequence ID" value="OQR98406.1"/>
    <property type="molecule type" value="Genomic_DNA"/>
</dbReference>
<feature type="transmembrane region" description="Helical" evidence="1">
    <location>
        <begin position="117"/>
        <end position="137"/>
    </location>
</feature>
<dbReference type="AlphaFoldDB" id="A0A1V9ZKA0"/>
<accession>A0A1V9ZKA0</accession>
<evidence type="ECO:0000313" key="2">
    <source>
        <dbReference type="EMBL" id="OQR98406.1"/>
    </source>
</evidence>
<evidence type="ECO:0000313" key="3">
    <source>
        <dbReference type="Proteomes" id="UP000243217"/>
    </source>
</evidence>
<proteinExistence type="predicted"/>
<sequence>MWMEWPSFTYTPLVIGSSRDPNVESTSFGIKMLDYVYEIFCLVFAVCCGLGIVFLRYIRKPRGKNERILRQVGYPVTFDLLYIPFISTFARLALCPTGYIHLPLTGGATCDCIDRFGISWAIGIIGFVLLYTSALHYKMYIEPTGTAMEFRFQTSFQIIMVMARTLNPVLAMLASDISDEHVHIIICFAMLGLMLFLLVYSYRTQPCIGSGRIANNIRVLTFISSAATSFFVALILLFDRTISQMYYALSILPLIWLTAWIFNHIKATPLNIPNLPILDLLQLPSKQAKTVAVIAALYVDAIKVRVEDHDAIVSHLQKIAKLSRNGELLSRVYAIRFLWYCHVENFNKGKTEIGEPNEATAISSKLWFKDLENPSREELKEVSHSQKAVGLELALNHAKKRVKFRRIEHSTESKLMKRSMNSKRGMDSIDTKLKHSSTSTSRVFSKSFPKQSATMYKTAIKVATSDGFHLIKLGDKHWISKKEPPEAASFQFVSLYHNALEVLAQSCAMGDKPAMHEIAILLLQWYRTRYLRLSSSIYLHVLTTLCATNNIKFALDATHTLYKISLDGVISLEIWLKNPSYLNNFILSLRHPSPITVLKCAHLVAYVLKQAESNPKTNIFLLITPESISAIHSSFYTWRDHYGVSEALERICVSLYTLERSTQNKRIHDQKRRLAKQQGIIAWAHRQGEVIKSIVRSAESAQTAISTRFAQSIREFRVQGGFSRRLSLSGKSISRRGSIQTYRTRTSVENTDDTFSQCRSLKDGGVLQLSIQSYSKVMDSVGYTPPHEQHTHKNNNGVVRFHVDLSQFLNEPSKNLSPAEPRLGQVDVPDPVPRKPFESILHNDLQLEPGLKNLQLTFVTTAILTEIDRRHSLRCQFEILLRRTRLIYEEVVRKPDGITWLTSVRQANGKERNRFKNNPNHEIIDGFSRLIEMFKHSQGCAMEDFVKNGMDAELSTFFKGHIKPLAAALAKPAKGPWKFLSF</sequence>
<keyword evidence="1" id="KW-0472">Membrane</keyword>
<comment type="caution">
    <text evidence="2">The sequence shown here is derived from an EMBL/GenBank/DDBJ whole genome shotgun (WGS) entry which is preliminary data.</text>
</comment>
<dbReference type="Proteomes" id="UP000243217">
    <property type="component" value="Unassembled WGS sequence"/>
</dbReference>